<protein>
    <submittedName>
        <fullName evidence="2">Uncharacterized protein</fullName>
    </submittedName>
</protein>
<gene>
    <name evidence="2" type="ORF">SPHA_72756</name>
</gene>
<sequence length="587" mass="64113">MPPPPPPPSGGSTSFVADRHRSFLRLRGSFIAAAVTSPCGMPVQRVVMLLVEISGTSNVCSSITRRRRLLQASPHFRSANGLGSPRNLDVQSPSRAPSSAAARAAAAFCLLLNYLAGSSRDTRPQLVGEMATFLNTQLAPTGCVLSLRLSFGYHRLRVPHAGAVWTTRKTKSAMVSKTRFFRLTHARLAAERKQRRSVAPRTLSDSRSVFAVAAGERDERAHEKKRHLLIPASICLSQSLSQRSYGDVTQAATSARRRRLRAAHAGHPVNARVAALHIRLLETDARYSRPPLCSVVVVVTVAFERRSAAAFRGGAMAARPLWVRLLSTVDLSVMPATVVNTAMGIGSIEREKQTATSARKRRANYPLPARGGSDERRRDLSRPMIENEHTSVVSRSPVKRGRSPRPFLLALAARGLSIGASRSTLFSRGPCRAGSLTAYVCQTVTQVSWQPEETKPREQRAKVVDLDFGTNTDCESVALSILPERRESPFRRERNCDRSNGSASPSERAAVPRRSAITAESSPNRDRCRHGIITKRLFSFRFAIAASSSLGRSRPSWSASASSPLCVRYFLAVVASHHGGVRKCHLI</sequence>
<dbReference type="AlphaFoldDB" id="A0A812EKY7"/>
<feature type="compositionally biased region" description="Basic and acidic residues" evidence="1">
    <location>
        <begin position="372"/>
        <end position="389"/>
    </location>
</feature>
<accession>A0A812EKY7</accession>
<keyword evidence="3" id="KW-1185">Reference proteome</keyword>
<comment type="caution">
    <text evidence="2">The sequence shown here is derived from an EMBL/GenBank/DDBJ whole genome shotgun (WGS) entry which is preliminary data.</text>
</comment>
<evidence type="ECO:0000313" key="2">
    <source>
        <dbReference type="EMBL" id="CAE1322842.1"/>
    </source>
</evidence>
<dbReference type="EMBL" id="CAHIKZ030005343">
    <property type="protein sequence ID" value="CAE1322842.1"/>
    <property type="molecule type" value="Genomic_DNA"/>
</dbReference>
<evidence type="ECO:0000256" key="1">
    <source>
        <dbReference type="SAM" id="MobiDB-lite"/>
    </source>
</evidence>
<proteinExistence type="predicted"/>
<dbReference type="Proteomes" id="UP000597762">
    <property type="component" value="Unassembled WGS sequence"/>
</dbReference>
<name>A0A812EKY7_ACAPH</name>
<evidence type="ECO:0000313" key="3">
    <source>
        <dbReference type="Proteomes" id="UP000597762"/>
    </source>
</evidence>
<reference evidence="2" key="1">
    <citation type="submission" date="2021-01" db="EMBL/GenBank/DDBJ databases">
        <authorList>
            <person name="Li R."/>
            <person name="Bekaert M."/>
        </authorList>
    </citation>
    <scope>NUCLEOTIDE SEQUENCE</scope>
    <source>
        <strain evidence="2">Farmed</strain>
    </source>
</reference>
<feature type="region of interest" description="Disordered" evidence="1">
    <location>
        <begin position="350"/>
        <end position="399"/>
    </location>
</feature>
<organism evidence="2 3">
    <name type="scientific">Acanthosepion pharaonis</name>
    <name type="common">Pharaoh cuttlefish</name>
    <name type="synonym">Sepia pharaonis</name>
    <dbReference type="NCBI Taxonomy" id="158019"/>
    <lineage>
        <taxon>Eukaryota</taxon>
        <taxon>Metazoa</taxon>
        <taxon>Spiralia</taxon>
        <taxon>Lophotrochozoa</taxon>
        <taxon>Mollusca</taxon>
        <taxon>Cephalopoda</taxon>
        <taxon>Coleoidea</taxon>
        <taxon>Decapodiformes</taxon>
        <taxon>Sepiida</taxon>
        <taxon>Sepiina</taxon>
        <taxon>Sepiidae</taxon>
        <taxon>Acanthosepion</taxon>
    </lineage>
</organism>
<feature type="region of interest" description="Disordered" evidence="1">
    <location>
        <begin position="490"/>
        <end position="526"/>
    </location>
</feature>